<dbReference type="Gramene" id="TVU05837">
    <property type="protein sequence ID" value="TVU05837"/>
    <property type="gene ID" value="EJB05_49021"/>
</dbReference>
<dbReference type="InterPro" id="IPR012337">
    <property type="entry name" value="RNaseH-like_sf"/>
</dbReference>
<dbReference type="GO" id="GO:0003676">
    <property type="term" value="F:nucleic acid binding"/>
    <property type="evidence" value="ECO:0007669"/>
    <property type="project" value="InterPro"/>
</dbReference>
<dbReference type="PANTHER" id="PTHR47723">
    <property type="entry name" value="OS05G0353850 PROTEIN"/>
    <property type="match status" value="1"/>
</dbReference>
<dbReference type="InterPro" id="IPR044730">
    <property type="entry name" value="RNase_H-like_dom_plant"/>
</dbReference>
<organism evidence="2 3">
    <name type="scientific">Eragrostis curvula</name>
    <name type="common">weeping love grass</name>
    <dbReference type="NCBI Taxonomy" id="38414"/>
    <lineage>
        <taxon>Eukaryota</taxon>
        <taxon>Viridiplantae</taxon>
        <taxon>Streptophyta</taxon>
        <taxon>Embryophyta</taxon>
        <taxon>Tracheophyta</taxon>
        <taxon>Spermatophyta</taxon>
        <taxon>Magnoliopsida</taxon>
        <taxon>Liliopsida</taxon>
        <taxon>Poales</taxon>
        <taxon>Poaceae</taxon>
        <taxon>PACMAD clade</taxon>
        <taxon>Chloridoideae</taxon>
        <taxon>Eragrostideae</taxon>
        <taxon>Eragrostidinae</taxon>
        <taxon>Eragrostis</taxon>
    </lineage>
</organism>
<evidence type="ECO:0000313" key="3">
    <source>
        <dbReference type="Proteomes" id="UP000324897"/>
    </source>
</evidence>
<accession>A0A5J9T3N1</accession>
<dbReference type="OrthoDB" id="1906820at2759"/>
<dbReference type="Proteomes" id="UP000324897">
    <property type="component" value="Unassembled WGS sequence"/>
</dbReference>
<gene>
    <name evidence="2" type="ORF">EJB05_49021</name>
</gene>
<reference evidence="2 3" key="1">
    <citation type="journal article" date="2019" name="Sci. Rep.">
        <title>A high-quality genome of Eragrostis curvula grass provides insights into Poaceae evolution and supports new strategies to enhance forage quality.</title>
        <authorList>
            <person name="Carballo J."/>
            <person name="Santos B.A.C.M."/>
            <person name="Zappacosta D."/>
            <person name="Garbus I."/>
            <person name="Selva J.P."/>
            <person name="Gallo C.A."/>
            <person name="Diaz A."/>
            <person name="Albertini E."/>
            <person name="Caccamo M."/>
            <person name="Echenique V."/>
        </authorList>
    </citation>
    <scope>NUCLEOTIDE SEQUENCE [LARGE SCALE GENOMIC DNA]</scope>
    <source>
        <strain evidence="3">cv. Victoria</strain>
        <tissue evidence="2">Leaf</tissue>
    </source>
</reference>
<dbReference type="SUPFAM" id="SSF53098">
    <property type="entry name" value="Ribonuclease H-like"/>
    <property type="match status" value="1"/>
</dbReference>
<dbReference type="EMBL" id="RWGY01000051">
    <property type="protein sequence ID" value="TVU05837.1"/>
    <property type="molecule type" value="Genomic_DNA"/>
</dbReference>
<feature type="non-terminal residue" evidence="2">
    <location>
        <position position="1"/>
    </location>
</feature>
<evidence type="ECO:0000259" key="1">
    <source>
        <dbReference type="Pfam" id="PF13456"/>
    </source>
</evidence>
<dbReference type="Gene3D" id="3.30.420.10">
    <property type="entry name" value="Ribonuclease H-like superfamily/Ribonuclease H"/>
    <property type="match status" value="1"/>
</dbReference>
<dbReference type="CDD" id="cd06222">
    <property type="entry name" value="RNase_H_like"/>
    <property type="match status" value="1"/>
</dbReference>
<dbReference type="InterPro" id="IPR053151">
    <property type="entry name" value="RNase_H-like"/>
</dbReference>
<feature type="domain" description="RNase H type-1" evidence="1">
    <location>
        <begin position="2"/>
        <end position="117"/>
    </location>
</feature>
<dbReference type="Pfam" id="PF13456">
    <property type="entry name" value="RVT_3"/>
    <property type="match status" value="1"/>
</dbReference>
<proteinExistence type="predicted"/>
<dbReference type="AlphaFoldDB" id="A0A5J9T3N1"/>
<evidence type="ECO:0000313" key="2">
    <source>
        <dbReference type="EMBL" id="TVU05837.1"/>
    </source>
</evidence>
<comment type="caution">
    <text evidence="2">The sequence shown here is derived from an EMBL/GenBank/DDBJ whole genome shotgun (WGS) entry which is preliminary data.</text>
</comment>
<name>A0A5J9T3N1_9POAL</name>
<sequence length="193" mass="21292">MQETGAAAASVVLRNDAGMFLGAQAKQYDHCIDALSVEALACRDGLLFAERCGVANLHMETDCQELVRLWEIKDTQCSSIMGLIKEMLEISCNFVSFKLSFANRVCNKVAHELAKQAITTAHKSSLGFVIWEGVAASCLLPGFIVKHVKRERKGVAHELAQLAKRTKHAAMWRLRAPVCVQHLIAREVNSISE</sequence>
<keyword evidence="3" id="KW-1185">Reference proteome</keyword>
<dbReference type="InterPro" id="IPR002156">
    <property type="entry name" value="RNaseH_domain"/>
</dbReference>
<protein>
    <recommendedName>
        <fullName evidence="1">RNase H type-1 domain-containing protein</fullName>
    </recommendedName>
</protein>
<dbReference type="GO" id="GO:0004523">
    <property type="term" value="F:RNA-DNA hybrid ribonuclease activity"/>
    <property type="evidence" value="ECO:0007669"/>
    <property type="project" value="InterPro"/>
</dbReference>
<dbReference type="PANTHER" id="PTHR47723:SF24">
    <property type="entry name" value="RNASE H TYPE-1 DOMAIN-CONTAINING PROTEIN"/>
    <property type="match status" value="1"/>
</dbReference>
<dbReference type="InterPro" id="IPR036397">
    <property type="entry name" value="RNaseH_sf"/>
</dbReference>